<name>A0ABN2M0F2_9ACTN</name>
<proteinExistence type="predicted"/>
<organism evidence="2 3">
    <name type="scientific">Luedemannella flava</name>
    <dbReference type="NCBI Taxonomy" id="349316"/>
    <lineage>
        <taxon>Bacteria</taxon>
        <taxon>Bacillati</taxon>
        <taxon>Actinomycetota</taxon>
        <taxon>Actinomycetes</taxon>
        <taxon>Micromonosporales</taxon>
        <taxon>Micromonosporaceae</taxon>
        <taxon>Luedemannella</taxon>
    </lineage>
</organism>
<dbReference type="CDD" id="cd15482">
    <property type="entry name" value="Sialidase_non-viral"/>
    <property type="match status" value="1"/>
</dbReference>
<evidence type="ECO:0000313" key="2">
    <source>
        <dbReference type="EMBL" id="GAA1804734.1"/>
    </source>
</evidence>
<gene>
    <name evidence="2" type="ORF">GCM10009682_28010</name>
</gene>
<dbReference type="InterPro" id="IPR054817">
    <property type="entry name" value="Glycosyl_F510_1955-like"/>
</dbReference>
<keyword evidence="3" id="KW-1185">Reference proteome</keyword>
<dbReference type="EMBL" id="BAAALT010000076">
    <property type="protein sequence ID" value="GAA1804734.1"/>
    <property type="molecule type" value="Genomic_DNA"/>
</dbReference>
<comment type="caution">
    <text evidence="2">The sequence shown here is derived from an EMBL/GenBank/DDBJ whole genome shotgun (WGS) entry which is preliminary data.</text>
</comment>
<dbReference type="RefSeq" id="WP_425560409.1">
    <property type="nucleotide sequence ID" value="NZ_BAAALT010000076.1"/>
</dbReference>
<sequence length="320" mass="32659">MATRTKVNQPRTTAAARRARPAGRRSARRWPLVAGLAALAVASAGVAFGIRDQGGGVADGPTATGSGGVAVAAADFGHVHGLAVDHATGGLYAATHVGLFRIDGEHTAARVSQDTPDLMGFTSVGQGHFLASGHPGEDGKGPGNLGLIESTDGGVTWQNTSLAGAADFHGLRAAHGKVYGYNSADGAFMVSTDHRTWERRSTLALGAFAVSPTDPQTVIAVGRDGLQRSTDGGRSWAVVGGAPAIWTLTWDEPAYLWGAAADGGVWQSTDGGTTWKLGGRLPAQPQALATHGSTLFAAVAGDEILTSTDGAVTWTVKYSP</sequence>
<dbReference type="Gene3D" id="2.130.10.10">
    <property type="entry name" value="YVTN repeat-like/Quinoprotein amine dehydrogenase"/>
    <property type="match status" value="1"/>
</dbReference>
<feature type="region of interest" description="Disordered" evidence="1">
    <location>
        <begin position="1"/>
        <end position="24"/>
    </location>
</feature>
<dbReference type="SUPFAM" id="SSF110296">
    <property type="entry name" value="Oligoxyloglucan reducing end-specific cellobiohydrolase"/>
    <property type="match status" value="1"/>
</dbReference>
<reference evidence="3" key="1">
    <citation type="journal article" date="2019" name="Int. J. Syst. Evol. Microbiol.">
        <title>The Global Catalogue of Microorganisms (GCM) 10K type strain sequencing project: providing services to taxonomists for standard genome sequencing and annotation.</title>
        <authorList>
            <consortium name="The Broad Institute Genomics Platform"/>
            <consortium name="The Broad Institute Genome Sequencing Center for Infectious Disease"/>
            <person name="Wu L."/>
            <person name="Ma J."/>
        </authorList>
    </citation>
    <scope>NUCLEOTIDE SEQUENCE [LARGE SCALE GENOMIC DNA]</scope>
    <source>
        <strain evidence="3">JCM 13250</strain>
    </source>
</reference>
<protein>
    <recommendedName>
        <fullName evidence="4">Exo-alpha-sialidase</fullName>
    </recommendedName>
</protein>
<evidence type="ECO:0000313" key="3">
    <source>
        <dbReference type="Proteomes" id="UP001500218"/>
    </source>
</evidence>
<evidence type="ECO:0008006" key="4">
    <source>
        <dbReference type="Google" id="ProtNLM"/>
    </source>
</evidence>
<dbReference type="Proteomes" id="UP001500218">
    <property type="component" value="Unassembled WGS sequence"/>
</dbReference>
<evidence type="ECO:0000256" key="1">
    <source>
        <dbReference type="SAM" id="MobiDB-lite"/>
    </source>
</evidence>
<dbReference type="NCBIfam" id="NF045728">
    <property type="entry name" value="glycosyl_F510_1955"/>
    <property type="match status" value="1"/>
</dbReference>
<accession>A0ABN2M0F2</accession>
<dbReference type="InterPro" id="IPR015943">
    <property type="entry name" value="WD40/YVTN_repeat-like_dom_sf"/>
</dbReference>